<dbReference type="RefSeq" id="WP_139873557.1">
    <property type="nucleotide sequence ID" value="NZ_CP040985.1"/>
</dbReference>
<accession>A0AAE6FSX9</accession>
<dbReference type="InterPro" id="IPR007263">
    <property type="entry name" value="DCC1-like"/>
</dbReference>
<evidence type="ECO:0000313" key="1">
    <source>
        <dbReference type="EMBL" id="QDD13647.1"/>
    </source>
</evidence>
<gene>
    <name evidence="1" type="ORF">FIT61_04205</name>
</gene>
<dbReference type="AlphaFoldDB" id="A0AAE6FSX9"/>
<dbReference type="EMBL" id="CP040986">
    <property type="protein sequence ID" value="QDD13647.1"/>
    <property type="molecule type" value="Genomic_DNA"/>
</dbReference>
<keyword evidence="2" id="KW-1185">Reference proteome</keyword>
<evidence type="ECO:0000313" key="2">
    <source>
        <dbReference type="Proteomes" id="UP000312102"/>
    </source>
</evidence>
<organism evidence="1 2">
    <name type="scientific">Candidatus Methylopumilus rimovensis</name>
    <dbReference type="NCBI Taxonomy" id="2588535"/>
    <lineage>
        <taxon>Bacteria</taxon>
        <taxon>Pseudomonadati</taxon>
        <taxon>Pseudomonadota</taxon>
        <taxon>Betaproteobacteria</taxon>
        <taxon>Nitrosomonadales</taxon>
        <taxon>Methylophilaceae</taxon>
        <taxon>Candidatus Methylopumilus</taxon>
    </lineage>
</organism>
<reference evidence="1 2" key="1">
    <citation type="journal article" date="2019" name="ISME J.">
        <title>Evolution in action: habitat transition from sediment to the pelagial leads to genome streamlining in Methylophilaceae.</title>
        <authorList>
            <person name="Salcher M."/>
            <person name="Schaefle D."/>
            <person name="Kaspar M."/>
            <person name="Neuenschwander S.M."/>
            <person name="Ghai R."/>
        </authorList>
    </citation>
    <scope>NUCLEOTIDE SEQUENCE [LARGE SCALE GENOMIC DNA]</scope>
    <source>
        <strain evidence="1 2">MMS-RI-1</strain>
    </source>
</reference>
<sequence>MIKILFDNQCNICKKEIRYYKSIAPTNIFLWCNLHTNKDLLNKYQITYKDALLSLHAIDENEMLHKGIDAFCLIWKHLRGWRCLSIVIKLPIIYPMSKIAYQYFASWRFNRLNYCRVN</sequence>
<dbReference type="Proteomes" id="UP000312102">
    <property type="component" value="Chromosome"/>
</dbReference>
<name>A0AAE6FSX9_9PROT</name>
<protein>
    <submittedName>
        <fullName evidence="1">DUF393 domain-containing protein</fullName>
    </submittedName>
</protein>
<dbReference type="Pfam" id="PF04134">
    <property type="entry name" value="DCC1-like"/>
    <property type="match status" value="1"/>
</dbReference>
<proteinExistence type="predicted"/>
<dbReference type="GO" id="GO:0015035">
    <property type="term" value="F:protein-disulfide reductase activity"/>
    <property type="evidence" value="ECO:0007669"/>
    <property type="project" value="InterPro"/>
</dbReference>
<dbReference type="KEGG" id="mrk:FIT61_04205"/>